<reference evidence="2" key="1">
    <citation type="journal article" date="2021" name="PeerJ">
        <title>Extensive microbial diversity within the chicken gut microbiome revealed by metagenomics and culture.</title>
        <authorList>
            <person name="Gilroy R."/>
            <person name="Ravi A."/>
            <person name="Getino M."/>
            <person name="Pursley I."/>
            <person name="Horton D.L."/>
            <person name="Alikhan N.F."/>
            <person name="Baker D."/>
            <person name="Gharbi K."/>
            <person name="Hall N."/>
            <person name="Watson M."/>
            <person name="Adriaenssens E.M."/>
            <person name="Foster-Nyarko E."/>
            <person name="Jarju S."/>
            <person name="Secka A."/>
            <person name="Antonio M."/>
            <person name="Oren A."/>
            <person name="Chaudhuri R.R."/>
            <person name="La Ragione R."/>
            <person name="Hildebrand F."/>
            <person name="Pallen M.J."/>
        </authorList>
    </citation>
    <scope>NUCLEOTIDE SEQUENCE</scope>
    <source>
        <strain evidence="2">CHK178-16964</strain>
    </source>
</reference>
<evidence type="ECO:0000256" key="1">
    <source>
        <dbReference type="SAM" id="SignalP"/>
    </source>
</evidence>
<evidence type="ECO:0000313" key="3">
    <source>
        <dbReference type="Proteomes" id="UP000823900"/>
    </source>
</evidence>
<accession>A0A9D2KLI7</accession>
<organism evidence="2 3">
    <name type="scientific">Candidatus Lachnoclostridium stercoravium</name>
    <dbReference type="NCBI Taxonomy" id="2838633"/>
    <lineage>
        <taxon>Bacteria</taxon>
        <taxon>Bacillati</taxon>
        <taxon>Bacillota</taxon>
        <taxon>Clostridia</taxon>
        <taxon>Lachnospirales</taxon>
        <taxon>Lachnospiraceae</taxon>
    </lineage>
</organism>
<dbReference type="AlphaFoldDB" id="A0A9D2KLI7"/>
<feature type="chain" id="PRO_5039105085" evidence="1">
    <location>
        <begin position="24"/>
        <end position="194"/>
    </location>
</feature>
<name>A0A9D2KLI7_9FIRM</name>
<dbReference type="InterPro" id="IPR025648">
    <property type="entry name" value="DUF4358"/>
</dbReference>
<reference evidence="2" key="2">
    <citation type="submission" date="2021-04" db="EMBL/GenBank/DDBJ databases">
        <authorList>
            <person name="Gilroy R."/>
        </authorList>
    </citation>
    <scope>NUCLEOTIDE SEQUENCE</scope>
    <source>
        <strain evidence="2">CHK178-16964</strain>
    </source>
</reference>
<evidence type="ECO:0000313" key="2">
    <source>
        <dbReference type="EMBL" id="HJA70327.1"/>
    </source>
</evidence>
<keyword evidence="1" id="KW-0732">Signal</keyword>
<comment type="caution">
    <text evidence="2">The sequence shown here is derived from an EMBL/GenBank/DDBJ whole genome shotgun (WGS) entry which is preliminary data.</text>
</comment>
<proteinExistence type="predicted"/>
<dbReference type="Pfam" id="PF14270">
    <property type="entry name" value="DUF4358"/>
    <property type="match status" value="1"/>
</dbReference>
<dbReference type="Proteomes" id="UP000823900">
    <property type="component" value="Unassembled WGS sequence"/>
</dbReference>
<protein>
    <submittedName>
        <fullName evidence="2">DUF4358 domain-containing protein</fullName>
    </submittedName>
</protein>
<dbReference type="EMBL" id="DWZA01000020">
    <property type="protein sequence ID" value="HJA70327.1"/>
    <property type="molecule type" value="Genomic_DNA"/>
</dbReference>
<sequence>MKRYMKKAAAAVCAAALILNIAACGGAESPAEGSQPGTVQEETKKEKPALEAVYQAVKDAYGDDYLPSMAIDGDMLESMYGISSDLYDEFIGEVPMISAQADAFIAVRGKEGKGDEIRGILEDYKENLITGAMMYPMNLPLAQSAQVVQEGDDVFLIMTGTNEAYGQAETEDEMLQIAEDQIAIGVKAVEDCYE</sequence>
<feature type="signal peptide" evidence="1">
    <location>
        <begin position="1"/>
        <end position="23"/>
    </location>
</feature>
<gene>
    <name evidence="2" type="ORF">IAA07_01945</name>
</gene>